<evidence type="ECO:0000256" key="1">
    <source>
        <dbReference type="SAM" id="MobiDB-lite"/>
    </source>
</evidence>
<dbReference type="EMBL" id="JANPWB010000002">
    <property type="protein sequence ID" value="KAJ1208323.1"/>
    <property type="molecule type" value="Genomic_DNA"/>
</dbReference>
<gene>
    <name evidence="2" type="ORF">NDU88_003709</name>
</gene>
<dbReference type="AlphaFoldDB" id="A0AAV7W2Y0"/>
<comment type="caution">
    <text evidence="2">The sequence shown here is derived from an EMBL/GenBank/DDBJ whole genome shotgun (WGS) entry which is preliminary data.</text>
</comment>
<sequence length="88" mass="10166">MVTKSVYEEQEVRGRRGRDPKNKANPIIQNTEKLDIGLREQEFFIEEEATGAQIHTACLGAIWPDRGNKEQLDLHTVKRKRVYRSGNT</sequence>
<evidence type="ECO:0000313" key="3">
    <source>
        <dbReference type="Proteomes" id="UP001066276"/>
    </source>
</evidence>
<dbReference type="Proteomes" id="UP001066276">
    <property type="component" value="Chromosome 1_2"/>
</dbReference>
<feature type="compositionally biased region" description="Basic and acidic residues" evidence="1">
    <location>
        <begin position="1"/>
        <end position="22"/>
    </location>
</feature>
<organism evidence="2 3">
    <name type="scientific">Pleurodeles waltl</name>
    <name type="common">Iberian ribbed newt</name>
    <dbReference type="NCBI Taxonomy" id="8319"/>
    <lineage>
        <taxon>Eukaryota</taxon>
        <taxon>Metazoa</taxon>
        <taxon>Chordata</taxon>
        <taxon>Craniata</taxon>
        <taxon>Vertebrata</taxon>
        <taxon>Euteleostomi</taxon>
        <taxon>Amphibia</taxon>
        <taxon>Batrachia</taxon>
        <taxon>Caudata</taxon>
        <taxon>Salamandroidea</taxon>
        <taxon>Salamandridae</taxon>
        <taxon>Pleurodelinae</taxon>
        <taxon>Pleurodeles</taxon>
    </lineage>
</organism>
<evidence type="ECO:0000313" key="2">
    <source>
        <dbReference type="EMBL" id="KAJ1208323.1"/>
    </source>
</evidence>
<keyword evidence="3" id="KW-1185">Reference proteome</keyword>
<protein>
    <submittedName>
        <fullName evidence="2">Uncharacterized protein</fullName>
    </submittedName>
</protein>
<name>A0AAV7W2Y0_PLEWA</name>
<feature type="region of interest" description="Disordered" evidence="1">
    <location>
        <begin position="1"/>
        <end position="28"/>
    </location>
</feature>
<accession>A0AAV7W2Y0</accession>
<proteinExistence type="predicted"/>
<reference evidence="2" key="1">
    <citation type="journal article" date="2022" name="bioRxiv">
        <title>Sequencing and chromosome-scale assembly of the giantPleurodeles waltlgenome.</title>
        <authorList>
            <person name="Brown T."/>
            <person name="Elewa A."/>
            <person name="Iarovenko S."/>
            <person name="Subramanian E."/>
            <person name="Araus A.J."/>
            <person name="Petzold A."/>
            <person name="Susuki M."/>
            <person name="Suzuki K.-i.T."/>
            <person name="Hayashi T."/>
            <person name="Toyoda A."/>
            <person name="Oliveira C."/>
            <person name="Osipova E."/>
            <person name="Leigh N.D."/>
            <person name="Simon A."/>
            <person name="Yun M.H."/>
        </authorList>
    </citation>
    <scope>NUCLEOTIDE SEQUENCE</scope>
    <source>
        <strain evidence="2">20211129_DDA</strain>
        <tissue evidence="2">Liver</tissue>
    </source>
</reference>